<dbReference type="InterPro" id="IPR002847">
    <property type="entry name" value="F420-0_gamma-glut_ligase-dom"/>
</dbReference>
<feature type="domain" description="Coenzyme F420:L-glutamate ligase-like" evidence="1">
    <location>
        <begin position="10"/>
        <end position="383"/>
    </location>
</feature>
<evidence type="ECO:0000313" key="3">
    <source>
        <dbReference type="Proteomes" id="UP000053469"/>
    </source>
</evidence>
<evidence type="ECO:0000313" key="2">
    <source>
        <dbReference type="EMBL" id="KUK67451.1"/>
    </source>
</evidence>
<gene>
    <name evidence="2" type="ORF">XD87_0126</name>
</gene>
<dbReference type="Gene3D" id="3.30.1330.100">
    <property type="entry name" value="CofE-like"/>
    <property type="match status" value="1"/>
</dbReference>
<dbReference type="AlphaFoldDB" id="A0A117LU11"/>
<evidence type="ECO:0000259" key="1">
    <source>
        <dbReference type="Pfam" id="PF01996"/>
    </source>
</evidence>
<reference evidence="3" key="1">
    <citation type="journal article" date="2015" name="MBio">
        <title>Genome-Resolved Metagenomic Analysis Reveals Roles for Candidate Phyla and Other Microbial Community Members in Biogeochemical Transformations in Oil Reservoirs.</title>
        <authorList>
            <person name="Hu P."/>
            <person name="Tom L."/>
            <person name="Singh A."/>
            <person name="Thomas B.C."/>
            <person name="Baker B.J."/>
            <person name="Piceno Y.M."/>
            <person name="Andersen G.L."/>
            <person name="Banfield J.F."/>
        </authorList>
    </citation>
    <scope>NUCLEOTIDE SEQUENCE [LARGE SCALE GENOMIC DNA]</scope>
</reference>
<dbReference type="PATRIC" id="fig|1641388.3.peg.82"/>
<dbReference type="Pfam" id="PF01996">
    <property type="entry name" value="F420_ligase"/>
    <property type="match status" value="1"/>
</dbReference>
<dbReference type="SUPFAM" id="SSF144010">
    <property type="entry name" value="CofE-like"/>
    <property type="match status" value="1"/>
</dbReference>
<dbReference type="EMBL" id="LGGI01000010">
    <property type="protein sequence ID" value="KUK67451.1"/>
    <property type="molecule type" value="Genomic_DNA"/>
</dbReference>
<dbReference type="Proteomes" id="UP000053469">
    <property type="component" value="Unassembled WGS sequence"/>
</dbReference>
<protein>
    <recommendedName>
        <fullName evidence="1">Coenzyme F420:L-glutamate ligase-like domain-containing protein</fullName>
    </recommendedName>
</protein>
<accession>A0A117LU11</accession>
<name>A0A117LU11_9BACT</name>
<proteinExistence type="predicted"/>
<comment type="caution">
    <text evidence="2">The sequence shown here is derived from an EMBL/GenBank/DDBJ whole genome shotgun (WGS) entry which is preliminary data.</text>
</comment>
<organism evidence="2 3">
    <name type="scientific">candidate division WS6 bacterium 36_33</name>
    <dbReference type="NCBI Taxonomy" id="1641388"/>
    <lineage>
        <taxon>Bacteria</taxon>
        <taxon>Candidatus Dojkabacteria</taxon>
    </lineage>
</organism>
<sequence length="391" mass="44156">MRYTGTVVRGIRTPVIKSGDDLVSIVLDSILKASKGEKFDIKDGDIIGITEAVVAISQRNYVTAEEVATEVKKKFPTDEIALVHPILSRNRFSLILESIAKVYDKVHILLSYPADEVGNHLMDPDKMYDLGLNPYSDSFGETKYRNLFGEEVKHRFTGVDYVKYYKSLGDDNVKIYFSNDPKFILKYTKNVLACDIHTRARTKKILRENGGEIVFGLDDICNRKNSKRGYNKKYGLLGSNKVMENKLKLFPRDGDEFVLEVQKRFKKETGKSVEVLIYGDGAFKDPVGKIWELADPVVSPGFTPGLKGRPREVKLKYVSENWDEKGNLDEYVKSVIKEKNTEKYQVEKSLGTTPRQIPDLLGSLCDLTTGSGDKGTPVVLIQGYFDDYTVE</sequence>